<dbReference type="Gene3D" id="1.25.10.10">
    <property type="entry name" value="Leucine-rich Repeat Variant"/>
    <property type="match status" value="2"/>
</dbReference>
<gene>
    <name evidence="1" type="ORF">M9Y10_025570</name>
</gene>
<dbReference type="Proteomes" id="UP001470230">
    <property type="component" value="Unassembled WGS sequence"/>
</dbReference>
<comment type="caution">
    <text evidence="1">The sequence shown here is derived from an EMBL/GenBank/DDBJ whole genome shotgun (WGS) entry which is preliminary data.</text>
</comment>
<dbReference type="InterPro" id="IPR011989">
    <property type="entry name" value="ARM-like"/>
</dbReference>
<name>A0ABR2H928_9EUKA</name>
<dbReference type="InterPro" id="IPR016024">
    <property type="entry name" value="ARM-type_fold"/>
</dbReference>
<evidence type="ECO:0008006" key="3">
    <source>
        <dbReference type="Google" id="ProtNLM"/>
    </source>
</evidence>
<reference evidence="1 2" key="1">
    <citation type="submission" date="2024-04" db="EMBL/GenBank/DDBJ databases">
        <title>Tritrichomonas musculus Genome.</title>
        <authorList>
            <person name="Alves-Ferreira E."/>
            <person name="Grigg M."/>
            <person name="Lorenzi H."/>
            <person name="Galac M."/>
        </authorList>
    </citation>
    <scope>NUCLEOTIDE SEQUENCE [LARGE SCALE GENOMIC DNA]</scope>
    <source>
        <strain evidence="1 2">EAF2021</strain>
    </source>
</reference>
<accession>A0ABR2H928</accession>
<proteinExistence type="predicted"/>
<evidence type="ECO:0000313" key="2">
    <source>
        <dbReference type="Proteomes" id="UP001470230"/>
    </source>
</evidence>
<sequence length="1012" mass="114431">MDTKLAQLYLQHIEPSNSSLINQIGDEILAQYENPNSFLEIISILTTPDMILLVRKSAAIGLKKVIQNHLKFLITDLRSNNEQSALNNLLQILSMEENPEISLLIITSLAPVFKEVGDSWAELTQLLAALFVSNNPTHINIGLQLMSDFLPYASTGFVSQYLPTIAQFLQLALNSDNSDILVYGVQLFSSLLQTEIPISQFSETFLTIFRRSLEIFHKFLIDDDMDNGSKISNSISKMLKSDPLISPAPELYKLLLQLLSDTSISKDTHHLPLFPIKELIKYYGSELQEFFPQSSQLFILIASRQFNDVGFFYLDGPLSIIPLFEHMANSVSDPKQFIAFVLQNSCQTDNIPQSFASICAFLGISESECDEFENFCSQIVEYSFEKLKLQNMTLTQAILKLLFTMNEQQGVPMTKYANVMNSLAFSLYQAHSDEDLVHSSLDLICSIYDNDDIESSFVIESLPNLIQAYQQASLVIKPDFMKCISRSIFACGEDSAVFADTLLPIVYQGCHSNLEEEVDNRAKCIEALGALLSYVPEKCQDIYEDSIKMILTAASDSNIGLCSIGLKALINVIKINQGQLPIDFSTAAIQAATNAMKLKIPEGDVHIEDDSCYSIEEIIVLGLKLLFFLLKYCEESCRKIESGLPTLIESSFTSKPIIQIAAMKAAAYYIIKFNPEQTNVYDYLFNNIVQSKDNEIVIASFNTFKKLLWKSKSRLLIPNLERFTMASLACLAHQLPFQEGSFEYIENVSEMLSNFIESIIILQTHTFPGQKFIETVSAVIENVSIKESFAILDVLATFIKYDGFVTNEILSFALNKLQLCDFSHGPEPIIFIHSLIKYKPELLADKIDPIIQFFLQQLSVEEVSLKFYWPTIMNIISAIFTLMLSNTFINEAIKSDQCIMLILSKLPVKGDYVEACNIYQSILDFIRIKGKNITPFIPEILRVFVQTLAFSPRKFEKINFDLPLFEKIVTGVKYIFQSYPQLQQQVPEILNNDNVKYNHFISRLNSINANEK</sequence>
<dbReference type="EMBL" id="JAPFFF010000037">
    <property type="protein sequence ID" value="KAK8842709.1"/>
    <property type="molecule type" value="Genomic_DNA"/>
</dbReference>
<organism evidence="1 2">
    <name type="scientific">Tritrichomonas musculus</name>
    <dbReference type="NCBI Taxonomy" id="1915356"/>
    <lineage>
        <taxon>Eukaryota</taxon>
        <taxon>Metamonada</taxon>
        <taxon>Parabasalia</taxon>
        <taxon>Tritrichomonadida</taxon>
        <taxon>Tritrichomonadidae</taxon>
        <taxon>Tritrichomonas</taxon>
    </lineage>
</organism>
<protein>
    <recommendedName>
        <fullName evidence="3">Importin N-terminal domain-containing protein</fullName>
    </recommendedName>
</protein>
<keyword evidence="2" id="KW-1185">Reference proteome</keyword>
<dbReference type="SUPFAM" id="SSF48371">
    <property type="entry name" value="ARM repeat"/>
    <property type="match status" value="1"/>
</dbReference>
<evidence type="ECO:0000313" key="1">
    <source>
        <dbReference type="EMBL" id="KAK8842709.1"/>
    </source>
</evidence>